<evidence type="ECO:0000313" key="1">
    <source>
        <dbReference type="EMBL" id="CVK92431.1"/>
    </source>
</evidence>
<name>A0A1L7TAV1_FUSMA</name>
<dbReference type="GeneID" id="65086588"/>
<dbReference type="AlphaFoldDB" id="A0A1L7TAV1"/>
<dbReference type="VEuPathDB" id="FungiDB:FMAN_07327"/>
<dbReference type="EMBL" id="FCQH01000005">
    <property type="protein sequence ID" value="CVK92431.1"/>
    <property type="molecule type" value="Genomic_DNA"/>
</dbReference>
<sequence length="179" mass="20158">MFASFVDAIGISPYFLSLSGIIIRTFSELAPEFGALTELCINGRLDFGQISLSNIETVRSLRIVDARSMNGFRQFMAAFPRLTRFSFTSTNPVSLHLDQTIWPELRFMYLGSVWITEKALSHIITTTESEEIVLELVAVTLENSTWDSFWTAMQQSGHRVTPRDGTSKFLDGSSVVIYK</sequence>
<dbReference type="RefSeq" id="XP_041681549.1">
    <property type="nucleotide sequence ID" value="XM_041830935.1"/>
</dbReference>
<protein>
    <recommendedName>
        <fullName evidence="3">F-box domain-containing protein</fullName>
    </recommendedName>
</protein>
<evidence type="ECO:0008006" key="3">
    <source>
        <dbReference type="Google" id="ProtNLM"/>
    </source>
</evidence>
<keyword evidence="2" id="KW-1185">Reference proteome</keyword>
<comment type="caution">
    <text evidence="1">The sequence shown here is derived from an EMBL/GenBank/DDBJ whole genome shotgun (WGS) entry which is preliminary data.</text>
</comment>
<dbReference type="Proteomes" id="UP000184255">
    <property type="component" value="Unassembled WGS sequence"/>
</dbReference>
<accession>A0A1L7TAV1</accession>
<reference evidence="2" key="1">
    <citation type="journal article" date="2016" name="Genome Biol. Evol.">
        <title>Comparative 'omics' of the Fusarium fujikuroi species complex highlights differences in genetic potential and metabolite synthesis.</title>
        <authorList>
            <person name="Niehaus E.-M."/>
            <person name="Muensterkoetter M."/>
            <person name="Proctor R.H."/>
            <person name="Brown D.W."/>
            <person name="Sharon A."/>
            <person name="Idan Y."/>
            <person name="Oren-Young L."/>
            <person name="Sieber C.M."/>
            <person name="Novak O."/>
            <person name="Pencik A."/>
            <person name="Tarkowska D."/>
            <person name="Hromadova K."/>
            <person name="Freeman S."/>
            <person name="Maymon M."/>
            <person name="Elazar M."/>
            <person name="Youssef S.A."/>
            <person name="El-Shabrawy E.S.M."/>
            <person name="Shalaby A.B.A."/>
            <person name="Houterman P."/>
            <person name="Brock N.L."/>
            <person name="Burkhardt I."/>
            <person name="Tsavkelova E.A."/>
            <person name="Dickschat J.S."/>
            <person name="Galuszka P."/>
            <person name="Gueldener U."/>
            <person name="Tudzynski B."/>
        </authorList>
    </citation>
    <scope>NUCLEOTIDE SEQUENCE [LARGE SCALE GENOMIC DNA]</scope>
    <source>
        <strain evidence="2">MRC7560</strain>
    </source>
</reference>
<evidence type="ECO:0000313" key="2">
    <source>
        <dbReference type="Proteomes" id="UP000184255"/>
    </source>
</evidence>
<gene>
    <name evidence="1" type="ORF">FMAN_07327</name>
</gene>
<proteinExistence type="predicted"/>
<organism evidence="1 2">
    <name type="scientific">Fusarium mangiferae</name>
    <name type="common">Mango malformation disease fungus</name>
    <dbReference type="NCBI Taxonomy" id="192010"/>
    <lineage>
        <taxon>Eukaryota</taxon>
        <taxon>Fungi</taxon>
        <taxon>Dikarya</taxon>
        <taxon>Ascomycota</taxon>
        <taxon>Pezizomycotina</taxon>
        <taxon>Sordariomycetes</taxon>
        <taxon>Hypocreomycetidae</taxon>
        <taxon>Hypocreales</taxon>
        <taxon>Nectriaceae</taxon>
        <taxon>Fusarium</taxon>
        <taxon>Fusarium fujikuroi species complex</taxon>
    </lineage>
</organism>